<sequence>MLTDVHDHRLAGVSPECRQMLYTAAVLGPEIVPDLLAQMLGRTTAALLPVWEEALGGGLLVSAGGELRFARETLRQAVAGSLPAAIRDALARQHAALGHAGNAALGQTGNAALGHAGNAASGLAGNAAAEPHRAGVAGDGPVRPTARERTVLSLLARGRSNHQIARELGISDHAVKRHVSNLMLKFGCANRTEVALLAVRRRWHEPPAAPTDPVAAGRGMTAVPPDPVTAGGTMTAAPGGPVTAGGRA</sequence>
<protein>
    <recommendedName>
        <fullName evidence="5">HTH luxR-type domain-containing protein</fullName>
    </recommendedName>
</protein>
<dbReference type="PANTHER" id="PTHR44688">
    <property type="entry name" value="DNA-BINDING TRANSCRIPTIONAL ACTIVATOR DEVR_DOSR"/>
    <property type="match status" value="1"/>
</dbReference>
<keyword evidence="1" id="KW-0805">Transcription regulation</keyword>
<dbReference type="InterPro" id="IPR000792">
    <property type="entry name" value="Tscrpt_reg_LuxR_C"/>
</dbReference>
<evidence type="ECO:0000256" key="2">
    <source>
        <dbReference type="ARBA" id="ARBA00023125"/>
    </source>
</evidence>
<proteinExistence type="predicted"/>
<dbReference type="GO" id="GO:0006355">
    <property type="term" value="P:regulation of DNA-templated transcription"/>
    <property type="evidence" value="ECO:0007669"/>
    <property type="project" value="InterPro"/>
</dbReference>
<keyword evidence="7" id="KW-1185">Reference proteome</keyword>
<dbReference type="InterPro" id="IPR036388">
    <property type="entry name" value="WH-like_DNA-bd_sf"/>
</dbReference>
<name>A0A919R1B8_9ACTN</name>
<gene>
    <name evidence="6" type="ORF">Sru01_15730</name>
</gene>
<comment type="caution">
    <text evidence="6">The sequence shown here is derived from an EMBL/GenBank/DDBJ whole genome shotgun (WGS) entry which is preliminary data.</text>
</comment>
<accession>A0A919R1B8</accession>
<evidence type="ECO:0000256" key="4">
    <source>
        <dbReference type="SAM" id="MobiDB-lite"/>
    </source>
</evidence>
<dbReference type="GO" id="GO:0003677">
    <property type="term" value="F:DNA binding"/>
    <property type="evidence" value="ECO:0007669"/>
    <property type="project" value="UniProtKB-KW"/>
</dbReference>
<evidence type="ECO:0000256" key="1">
    <source>
        <dbReference type="ARBA" id="ARBA00023015"/>
    </source>
</evidence>
<evidence type="ECO:0000313" key="7">
    <source>
        <dbReference type="Proteomes" id="UP000655287"/>
    </source>
</evidence>
<dbReference type="PROSITE" id="PS50043">
    <property type="entry name" value="HTH_LUXR_2"/>
    <property type="match status" value="1"/>
</dbReference>
<dbReference type="CDD" id="cd06170">
    <property type="entry name" value="LuxR_C_like"/>
    <property type="match status" value="1"/>
</dbReference>
<dbReference type="PRINTS" id="PR00038">
    <property type="entry name" value="HTHLUXR"/>
</dbReference>
<evidence type="ECO:0000256" key="3">
    <source>
        <dbReference type="ARBA" id="ARBA00023163"/>
    </source>
</evidence>
<evidence type="ECO:0000313" key="6">
    <source>
        <dbReference type="EMBL" id="GII76591.1"/>
    </source>
</evidence>
<dbReference type="InterPro" id="IPR016032">
    <property type="entry name" value="Sig_transdc_resp-reg_C-effctor"/>
</dbReference>
<dbReference type="Proteomes" id="UP000655287">
    <property type="component" value="Unassembled WGS sequence"/>
</dbReference>
<reference evidence="6" key="1">
    <citation type="submission" date="2021-01" db="EMBL/GenBank/DDBJ databases">
        <title>Whole genome shotgun sequence of Sphaerisporangium rufum NBRC 109079.</title>
        <authorList>
            <person name="Komaki H."/>
            <person name="Tamura T."/>
        </authorList>
    </citation>
    <scope>NUCLEOTIDE SEQUENCE</scope>
    <source>
        <strain evidence="6">NBRC 109079</strain>
    </source>
</reference>
<keyword evidence="3" id="KW-0804">Transcription</keyword>
<dbReference type="PANTHER" id="PTHR44688:SF16">
    <property type="entry name" value="DNA-BINDING TRANSCRIPTIONAL ACTIVATOR DEVR_DOSR"/>
    <property type="match status" value="1"/>
</dbReference>
<dbReference type="EMBL" id="BOOU01000024">
    <property type="protein sequence ID" value="GII76591.1"/>
    <property type="molecule type" value="Genomic_DNA"/>
</dbReference>
<feature type="domain" description="HTH luxR-type" evidence="5">
    <location>
        <begin position="137"/>
        <end position="202"/>
    </location>
</feature>
<dbReference type="SUPFAM" id="SSF46894">
    <property type="entry name" value="C-terminal effector domain of the bipartite response regulators"/>
    <property type="match status" value="1"/>
</dbReference>
<dbReference type="AlphaFoldDB" id="A0A919R1B8"/>
<feature type="compositionally biased region" description="Low complexity" evidence="4">
    <location>
        <begin position="228"/>
        <end position="248"/>
    </location>
</feature>
<dbReference type="Pfam" id="PF00196">
    <property type="entry name" value="GerE"/>
    <property type="match status" value="1"/>
</dbReference>
<dbReference type="RefSeq" id="WP_203983221.1">
    <property type="nucleotide sequence ID" value="NZ_BOOU01000024.1"/>
</dbReference>
<keyword evidence="2" id="KW-0238">DNA-binding</keyword>
<feature type="region of interest" description="Disordered" evidence="4">
    <location>
        <begin position="206"/>
        <end position="248"/>
    </location>
</feature>
<evidence type="ECO:0000259" key="5">
    <source>
        <dbReference type="PROSITE" id="PS50043"/>
    </source>
</evidence>
<dbReference type="SMART" id="SM00421">
    <property type="entry name" value="HTH_LUXR"/>
    <property type="match status" value="1"/>
</dbReference>
<organism evidence="6 7">
    <name type="scientific">Sphaerisporangium rufum</name>
    <dbReference type="NCBI Taxonomy" id="1381558"/>
    <lineage>
        <taxon>Bacteria</taxon>
        <taxon>Bacillati</taxon>
        <taxon>Actinomycetota</taxon>
        <taxon>Actinomycetes</taxon>
        <taxon>Streptosporangiales</taxon>
        <taxon>Streptosporangiaceae</taxon>
        <taxon>Sphaerisporangium</taxon>
    </lineage>
</organism>
<dbReference type="Gene3D" id="1.10.10.10">
    <property type="entry name" value="Winged helix-like DNA-binding domain superfamily/Winged helix DNA-binding domain"/>
    <property type="match status" value="1"/>
</dbReference>